<evidence type="ECO:0000256" key="3">
    <source>
        <dbReference type="SAM" id="Phobius"/>
    </source>
</evidence>
<dbReference type="InterPro" id="IPR051829">
    <property type="entry name" value="Multiheme_Cytochr_ET"/>
</dbReference>
<dbReference type="EMBL" id="QUAH01000023">
    <property type="protein sequence ID" value="RFT14688.1"/>
    <property type="molecule type" value="Genomic_DNA"/>
</dbReference>
<gene>
    <name evidence="4" type="ORF">OP8BY_2466</name>
</gene>
<protein>
    <submittedName>
        <fullName evidence="4">Cytochrome c nitrite reductase NrfA subunit</fullName>
    </submittedName>
</protein>
<dbReference type="Proteomes" id="UP000257323">
    <property type="component" value="Unassembled WGS sequence"/>
</dbReference>
<keyword evidence="3" id="KW-1133">Transmembrane helix</keyword>
<feature type="region of interest" description="Disordered" evidence="2">
    <location>
        <begin position="1"/>
        <end position="35"/>
    </location>
</feature>
<keyword evidence="3" id="KW-0812">Transmembrane</keyword>
<proteinExistence type="predicted"/>
<dbReference type="PANTHER" id="PTHR35038">
    <property type="entry name" value="DISSIMILATORY SULFITE REDUCTASE SIRA"/>
    <property type="match status" value="1"/>
</dbReference>
<dbReference type="PANTHER" id="PTHR35038:SF8">
    <property type="entry name" value="C-TYPE POLYHEME CYTOCHROME OMCC"/>
    <property type="match status" value="1"/>
</dbReference>
<keyword evidence="1" id="KW-0732">Signal</keyword>
<feature type="transmembrane region" description="Helical" evidence="3">
    <location>
        <begin position="799"/>
        <end position="820"/>
    </location>
</feature>
<evidence type="ECO:0000256" key="2">
    <source>
        <dbReference type="SAM" id="MobiDB-lite"/>
    </source>
</evidence>
<sequence length="840" mass="93622">MPEFGLDDKERIGNKRAKIEPDERHEMKRQKTDRQKTRGISLKAVWPMGLALVGLAVFIFITISVSRLLEARSQAGPGQEIKLKAEQKKEWTGNQLSPLHRIPLNDEFNQKIVPAAPNALPFSARYSCEPCHSYTTISQGTHFNYKNRPAVDRRTEPWFLVDDKTGVQLPVSFQKYPGFWSPEKLGLSDWKFVTLFARNLNGGGPGEPADEDQTPDSRWNVSGKLEINCLGCHHRSPLQDHSEWVKQVMRENFRWAATAASGLGEVVGMASRLPSTWSIADGPNPDDHEWAVVPQVRYNPNLFDSKNNAVLALPRPEDDRCLACHSVAPRQARSRAEVDRDVHLLAGLKCVDCHRNDLGHEMVRGYEGEKLSHSTLQVQDFTCAGCHLGQKPEKGGKGFAGRLGAPRPAHRGIPRVHFERLACTVCHSGLMPKKEPQPVYTSRANRLGIFGKAVWTSDYPWIVEPVFVREADKKVYPERMVWPAFWAEIRDGEPVPVDSQEILAAAPEVFNLKEKVASLLNSLIPLAEEGLYPGVIISEYLFEPNVDGGLKTRLLEKSPVARKDKRNEFLLVQVKQEEVKHLIPDFNPDEPPAGIEDKILSMLQNLRTLSNGRQPVFLIGRYVYRITEGYLDKAEKAGEPAPAPEICWLEGEEFKPLLSDFQVRNLETIGSGPEILTEEQVALALKKMAEAKPERKYAYVASGFVFSLDKNGKLKAGEHRAARAITWPLAHNVRPAQQALGKNGCTDCHSPNSKVFFGKIEASSPLKTAHRDSRLGADLMKTGPLFQFLFGFTFLVRPAFKLVLAGCVLLMGIILVAVVLKLAGRLSGLENGPGKNSGEE</sequence>
<keyword evidence="3" id="KW-0472">Membrane</keyword>
<dbReference type="SUPFAM" id="SSF48695">
    <property type="entry name" value="Multiheme cytochromes"/>
    <property type="match status" value="1"/>
</dbReference>
<reference evidence="4 5" key="1">
    <citation type="submission" date="2018-08" db="EMBL/GenBank/DDBJ databases">
        <title>Genome analysis of the thermophilic bacterium of the candidate phylum Aminicenantes from deep subsurface aquifer revealed its physiology and ecological role.</title>
        <authorList>
            <person name="Kadnikov V.V."/>
            <person name="Mardanov A.V."/>
            <person name="Beletsky A.V."/>
            <person name="Karnachuk O.V."/>
            <person name="Ravin N.V."/>
        </authorList>
    </citation>
    <scope>NUCLEOTIDE SEQUENCE [LARGE SCALE GENOMIC DNA]</scope>
    <source>
        <strain evidence="4">BY38</strain>
    </source>
</reference>
<organism evidence="4 5">
    <name type="scientific">Candidatus Saccharicenans subterraneus</name>
    <dbReference type="NCBI Taxonomy" id="2508984"/>
    <lineage>
        <taxon>Bacteria</taxon>
        <taxon>Candidatus Aminicenantota</taxon>
        <taxon>Candidatus Aminicenantia</taxon>
        <taxon>Candidatus Aminicenantales</taxon>
        <taxon>Candidatus Saccharicenantaceae</taxon>
        <taxon>Candidatus Saccharicenans</taxon>
    </lineage>
</organism>
<evidence type="ECO:0000313" key="4">
    <source>
        <dbReference type="EMBL" id="RFT14688.1"/>
    </source>
</evidence>
<comment type="caution">
    <text evidence="4">The sequence shown here is derived from an EMBL/GenBank/DDBJ whole genome shotgun (WGS) entry which is preliminary data.</text>
</comment>
<evidence type="ECO:0000313" key="5">
    <source>
        <dbReference type="Proteomes" id="UP000257323"/>
    </source>
</evidence>
<dbReference type="Gene3D" id="1.10.1130.10">
    <property type="entry name" value="Flavocytochrome C3, Chain A"/>
    <property type="match status" value="1"/>
</dbReference>
<name>A0A3E2BIX8_9BACT</name>
<dbReference type="InterPro" id="IPR036280">
    <property type="entry name" value="Multihaem_cyt_sf"/>
</dbReference>
<feature type="transmembrane region" description="Helical" evidence="3">
    <location>
        <begin position="44"/>
        <end position="65"/>
    </location>
</feature>
<dbReference type="AlphaFoldDB" id="A0A3E2BIX8"/>
<accession>A0A3E2BIX8</accession>
<evidence type="ECO:0000256" key="1">
    <source>
        <dbReference type="ARBA" id="ARBA00022729"/>
    </source>
</evidence>